<keyword evidence="1" id="KW-0472">Membrane</keyword>
<organism evidence="2 3">
    <name type="scientific">Actinomarinicola tropica</name>
    <dbReference type="NCBI Taxonomy" id="2789776"/>
    <lineage>
        <taxon>Bacteria</taxon>
        <taxon>Bacillati</taxon>
        <taxon>Actinomycetota</taxon>
        <taxon>Acidimicrobiia</taxon>
        <taxon>Acidimicrobiales</taxon>
        <taxon>Iamiaceae</taxon>
        <taxon>Actinomarinicola</taxon>
    </lineage>
</organism>
<protein>
    <submittedName>
        <fullName evidence="2">Uncharacterized protein</fullName>
    </submittedName>
</protein>
<keyword evidence="1" id="KW-1133">Transmembrane helix</keyword>
<proteinExistence type="predicted"/>
<evidence type="ECO:0000256" key="1">
    <source>
        <dbReference type="SAM" id="Phobius"/>
    </source>
</evidence>
<reference evidence="2 3" key="1">
    <citation type="submission" date="2019-11" db="EMBL/GenBank/DDBJ databases">
        <authorList>
            <person name="He Y."/>
        </authorList>
    </citation>
    <scope>NUCLEOTIDE SEQUENCE [LARGE SCALE GENOMIC DNA]</scope>
    <source>
        <strain evidence="2 3">SCSIO 58843</strain>
    </source>
</reference>
<feature type="transmembrane region" description="Helical" evidence="1">
    <location>
        <begin position="12"/>
        <end position="33"/>
    </location>
</feature>
<gene>
    <name evidence="2" type="ORF">GH723_12705</name>
</gene>
<name>A0A5Q2RQ42_9ACTN</name>
<evidence type="ECO:0000313" key="2">
    <source>
        <dbReference type="EMBL" id="QGG97102.1"/>
    </source>
</evidence>
<dbReference type="AlphaFoldDB" id="A0A5Q2RQ42"/>
<keyword evidence="3" id="KW-1185">Reference proteome</keyword>
<dbReference type="Proteomes" id="UP000334019">
    <property type="component" value="Chromosome"/>
</dbReference>
<accession>A0A5Q2RQ42</accession>
<sequence length="62" mass="7207">MLFSEDLMETKWFGDLSTFVSINTVAFVTLAVIKTLPKAYLSDWIDRRDRRTETRSIHPDGD</sequence>
<evidence type="ECO:0000313" key="3">
    <source>
        <dbReference type="Proteomes" id="UP000334019"/>
    </source>
</evidence>
<dbReference type="KEGG" id="atq:GH723_12705"/>
<keyword evidence="1" id="KW-0812">Transmembrane</keyword>
<dbReference type="EMBL" id="CP045851">
    <property type="protein sequence ID" value="QGG97102.1"/>
    <property type="molecule type" value="Genomic_DNA"/>
</dbReference>